<evidence type="ECO:0000313" key="2">
    <source>
        <dbReference type="Proteomes" id="UP000077671"/>
    </source>
</evidence>
<dbReference type="EMBL" id="LWDD02000843">
    <property type="protein sequence ID" value="KAE8256487.1"/>
    <property type="molecule type" value="Genomic_DNA"/>
</dbReference>
<comment type="caution">
    <text evidence="1">The sequence shown here is derived from an EMBL/GenBank/DDBJ whole genome shotgun (WGS) entry which is preliminary data.</text>
</comment>
<organism evidence="1 2">
    <name type="scientific">Tilletia caries</name>
    <name type="common">wheat bunt fungus</name>
    <dbReference type="NCBI Taxonomy" id="13290"/>
    <lineage>
        <taxon>Eukaryota</taxon>
        <taxon>Fungi</taxon>
        <taxon>Dikarya</taxon>
        <taxon>Basidiomycota</taxon>
        <taxon>Ustilaginomycotina</taxon>
        <taxon>Exobasidiomycetes</taxon>
        <taxon>Tilletiales</taxon>
        <taxon>Tilletiaceae</taxon>
        <taxon>Tilletia</taxon>
    </lineage>
</organism>
<proteinExistence type="predicted"/>
<name>A0A177VDA9_9BASI</name>
<reference evidence="1" key="2">
    <citation type="journal article" date="2019" name="IMA Fungus">
        <title>Genome sequencing and comparison of five Tilletia species to identify candidate genes for the detection of regulated species infecting wheat.</title>
        <authorList>
            <person name="Nguyen H.D.T."/>
            <person name="Sultana T."/>
            <person name="Kesanakurti P."/>
            <person name="Hambleton S."/>
        </authorList>
    </citation>
    <scope>NUCLEOTIDE SEQUENCE</scope>
    <source>
        <strain evidence="1">DAOMC 238032</strain>
    </source>
</reference>
<dbReference type="AlphaFoldDB" id="A0A177VDA9"/>
<dbReference type="Proteomes" id="UP000077671">
    <property type="component" value="Unassembled WGS sequence"/>
</dbReference>
<evidence type="ECO:0000313" key="1">
    <source>
        <dbReference type="EMBL" id="KAE8256487.1"/>
    </source>
</evidence>
<sequence length="161" mass="17489">MFGFVQRFMNWVPSRMKVLRDVCDLLDDVCHGCGSASSWLTAISFSLTTPKRAATATATATAKRHDGMAARSCRRPAVHAARSLIPSQTRVASPASFTTATTGVLRRVHDRGSAAKVEQICVPAPPELAISIFWDMLQSGASLPPPVYTNLLHYYTKLVKA</sequence>
<accession>A0A177VDA9</accession>
<reference evidence="1" key="1">
    <citation type="submission" date="2016-04" db="EMBL/GenBank/DDBJ databases">
        <authorList>
            <person name="Nguyen H.D."/>
            <person name="Kesanakurti P."/>
            <person name="Cullis J."/>
            <person name="Levesque C.A."/>
            <person name="Hambleton S."/>
        </authorList>
    </citation>
    <scope>NUCLEOTIDE SEQUENCE</scope>
    <source>
        <strain evidence="1">DAOMC 238032</strain>
    </source>
</reference>
<protein>
    <submittedName>
        <fullName evidence="1">Uncharacterized protein</fullName>
    </submittedName>
</protein>
<gene>
    <name evidence="1" type="ORF">A4X03_0g5358</name>
</gene>